<proteinExistence type="predicted"/>
<name>A0A4U8USC1_STECR</name>
<dbReference type="Proteomes" id="UP000298663">
    <property type="component" value="Chromosome X"/>
</dbReference>
<organism evidence="1 2">
    <name type="scientific">Steinernema carpocapsae</name>
    <name type="common">Entomopathogenic nematode</name>
    <dbReference type="NCBI Taxonomy" id="34508"/>
    <lineage>
        <taxon>Eukaryota</taxon>
        <taxon>Metazoa</taxon>
        <taxon>Ecdysozoa</taxon>
        <taxon>Nematoda</taxon>
        <taxon>Chromadorea</taxon>
        <taxon>Rhabditida</taxon>
        <taxon>Tylenchina</taxon>
        <taxon>Panagrolaimomorpha</taxon>
        <taxon>Strongyloidoidea</taxon>
        <taxon>Steinernematidae</taxon>
        <taxon>Steinernema</taxon>
    </lineage>
</organism>
<reference evidence="1 2" key="1">
    <citation type="journal article" date="2015" name="Genome Biol.">
        <title>Comparative genomics of Steinernema reveals deeply conserved gene regulatory networks.</title>
        <authorList>
            <person name="Dillman A.R."/>
            <person name="Macchietto M."/>
            <person name="Porter C.F."/>
            <person name="Rogers A."/>
            <person name="Williams B."/>
            <person name="Antoshechkin I."/>
            <person name="Lee M.M."/>
            <person name="Goodwin Z."/>
            <person name="Lu X."/>
            <person name="Lewis E.E."/>
            <person name="Goodrich-Blair H."/>
            <person name="Stock S.P."/>
            <person name="Adams B.J."/>
            <person name="Sternberg P.W."/>
            <person name="Mortazavi A."/>
        </authorList>
    </citation>
    <scope>NUCLEOTIDE SEQUENCE [LARGE SCALE GENOMIC DNA]</scope>
    <source>
        <strain evidence="1 2">ALL</strain>
    </source>
</reference>
<protein>
    <submittedName>
        <fullName evidence="1">Uncharacterized protein</fullName>
    </submittedName>
</protein>
<accession>A0A4U8USC1</accession>
<keyword evidence="2" id="KW-1185">Reference proteome</keyword>
<dbReference type="EMBL" id="CM016762">
    <property type="protein sequence ID" value="TMS35465.1"/>
    <property type="molecule type" value="Genomic_DNA"/>
</dbReference>
<dbReference type="AlphaFoldDB" id="A0A4U8USC1"/>
<sequence length="118" mass="13222">MRNGGERRYSDSWKFCAEMSGAETPALNRRAQNRHARKCPALERLALKRLALKCPALKCLALGRLALKRLARKCLARKCPITLLVCYFGSTEGVKVDVTYLVDRPCTSVGLRLGNWQA</sequence>
<reference evidence="1 2" key="2">
    <citation type="journal article" date="2019" name="G3 (Bethesda)">
        <title>Hybrid Assembly of the Genome of the Entomopathogenic Nematode Steinernema carpocapsae Identifies the X-Chromosome.</title>
        <authorList>
            <person name="Serra L."/>
            <person name="Macchietto M."/>
            <person name="Macias-Munoz A."/>
            <person name="McGill C.J."/>
            <person name="Rodriguez I.M."/>
            <person name="Rodriguez B."/>
            <person name="Murad R."/>
            <person name="Mortazavi A."/>
        </authorList>
    </citation>
    <scope>NUCLEOTIDE SEQUENCE [LARGE SCALE GENOMIC DNA]</scope>
    <source>
        <strain evidence="1 2">ALL</strain>
    </source>
</reference>
<evidence type="ECO:0000313" key="1">
    <source>
        <dbReference type="EMBL" id="TMS35465.1"/>
    </source>
</evidence>
<dbReference type="EMBL" id="AZBU02000001">
    <property type="protein sequence ID" value="TMS35465.1"/>
    <property type="molecule type" value="Genomic_DNA"/>
</dbReference>
<comment type="caution">
    <text evidence="1">The sequence shown here is derived from an EMBL/GenBank/DDBJ whole genome shotgun (WGS) entry which is preliminary data.</text>
</comment>
<evidence type="ECO:0000313" key="2">
    <source>
        <dbReference type="Proteomes" id="UP000298663"/>
    </source>
</evidence>
<gene>
    <name evidence="1" type="ORF">L596_002863</name>
</gene>